<evidence type="ECO:0000256" key="4">
    <source>
        <dbReference type="ARBA" id="ARBA00020634"/>
    </source>
</evidence>
<comment type="subunit">
    <text evidence="3 11">Component of the Mediator complex.</text>
</comment>
<dbReference type="RefSeq" id="XP_002543536.1">
    <property type="nucleotide sequence ID" value="XM_002543490.1"/>
</dbReference>
<keyword evidence="8 11" id="KW-0539">Nucleus</keyword>
<keyword evidence="6 11" id="KW-0010">Activator</keyword>
<dbReference type="HOGENOM" id="CLU_060172_0_0_1"/>
<evidence type="ECO:0000256" key="5">
    <source>
        <dbReference type="ARBA" id="ARBA00023015"/>
    </source>
</evidence>
<evidence type="ECO:0000256" key="9">
    <source>
        <dbReference type="ARBA" id="ARBA00025687"/>
    </source>
</evidence>
<feature type="compositionally biased region" description="Basic and acidic residues" evidence="12">
    <location>
        <begin position="360"/>
        <end position="370"/>
    </location>
</feature>
<comment type="function">
    <text evidence="9 11">Component of the Mediator complex, a coactivator involved in the regulated transcription of nearly all RNA polymerase II-dependent genes. Mediator functions as a bridge to convey information from gene-specific regulatory proteins to the basal RNA polymerase II transcription machinery. Mediator is recruited to promoters by direct interactions with regulatory proteins and serves as a scaffold for the assembly of a functional preinitiation complex with RNA polymerase II and the general transcription factors.</text>
</comment>
<dbReference type="InParanoid" id="C4JNZ3"/>
<keyword evidence="14" id="KW-1185">Reference proteome</keyword>
<dbReference type="FunCoup" id="C4JNZ3">
    <property type="interactions" value="697"/>
</dbReference>
<dbReference type="FunFam" id="3.10.450.580:FF:000003">
    <property type="entry name" value="Mediator of RNA polymerase II transcription subunit 6"/>
    <property type="match status" value="1"/>
</dbReference>
<dbReference type="OrthoDB" id="344220at2759"/>
<dbReference type="PANTHER" id="PTHR13104">
    <property type="entry name" value="MED-6-RELATED"/>
    <property type="match status" value="1"/>
</dbReference>
<dbReference type="GeneID" id="8439399"/>
<dbReference type="KEGG" id="ure:UREG_03052"/>
<dbReference type="STRING" id="336963.C4JNZ3"/>
<reference evidence="14" key="1">
    <citation type="journal article" date="2009" name="Genome Res.">
        <title>Comparative genomic analyses of the human fungal pathogens Coccidioides and their relatives.</title>
        <authorList>
            <person name="Sharpton T.J."/>
            <person name="Stajich J.E."/>
            <person name="Rounsley S.D."/>
            <person name="Gardner M.J."/>
            <person name="Wortman J.R."/>
            <person name="Jordar V.S."/>
            <person name="Maiti R."/>
            <person name="Kodira C.D."/>
            <person name="Neafsey D.E."/>
            <person name="Zeng Q."/>
            <person name="Hung C.-Y."/>
            <person name="McMahan C."/>
            <person name="Muszewska A."/>
            <person name="Grynberg M."/>
            <person name="Mandel M.A."/>
            <person name="Kellner E.M."/>
            <person name="Barker B.M."/>
            <person name="Galgiani J.N."/>
            <person name="Orbach M.J."/>
            <person name="Kirkland T.N."/>
            <person name="Cole G.T."/>
            <person name="Henn M.R."/>
            <person name="Birren B.W."/>
            <person name="Taylor J.W."/>
        </authorList>
    </citation>
    <scope>NUCLEOTIDE SEQUENCE [LARGE SCALE GENOMIC DNA]</scope>
    <source>
        <strain evidence="14">UAMH 1704</strain>
    </source>
</reference>
<dbReference type="Gene3D" id="3.10.450.580">
    <property type="entry name" value="Mediator complex, subunit Med6"/>
    <property type="match status" value="1"/>
</dbReference>
<proteinExistence type="inferred from homology"/>
<sequence length="391" mass="42293">MADIKPYQPPAGSGPWAYPTVHSRLLEMEPSPDVALEEITWHSPHHIQMMGGFIHSNNILFYFAESPFFDPTSNNASLALQAMHNENFRPFIETREAFEGRLKTMQGLEFIVARDPLLEVAAANTAAVARGEQPKEASNVWVIRKQMRRRGIGGQDDVQILATYFVVGDSVFMAPSVWSVVGRRMLSTVTSLTKVLSTASPLLTFSPSYGTATAHTSQKSLEPSQPGQQSTQQSKETTPLPDLQQTPGDKTASKSSFTSTSTSAALNASALQDARNFAETLNLLARYGDEYIDETPLVGEPGSFIFTKTAAPAQEQLSVTAREHAPRQNIQSVAGTPAPPGPGRPGTPSSRSVNMQSDALKGKVEKHNDKPTTAAKDKGKKKKAKAGSLSQ</sequence>
<comment type="similarity">
    <text evidence="2 11">Belongs to the Mediator complex subunit 6 family.</text>
</comment>
<dbReference type="AlphaFoldDB" id="C4JNZ3"/>
<evidence type="ECO:0000256" key="6">
    <source>
        <dbReference type="ARBA" id="ARBA00023159"/>
    </source>
</evidence>
<evidence type="ECO:0000256" key="2">
    <source>
        <dbReference type="ARBA" id="ARBA00007526"/>
    </source>
</evidence>
<evidence type="ECO:0000313" key="13">
    <source>
        <dbReference type="EMBL" id="EEP78207.1"/>
    </source>
</evidence>
<organism evidence="13 14">
    <name type="scientific">Uncinocarpus reesii (strain UAMH 1704)</name>
    <dbReference type="NCBI Taxonomy" id="336963"/>
    <lineage>
        <taxon>Eukaryota</taxon>
        <taxon>Fungi</taxon>
        <taxon>Dikarya</taxon>
        <taxon>Ascomycota</taxon>
        <taxon>Pezizomycotina</taxon>
        <taxon>Eurotiomycetes</taxon>
        <taxon>Eurotiomycetidae</taxon>
        <taxon>Onygenales</taxon>
        <taxon>Onygenaceae</taxon>
        <taxon>Uncinocarpus</taxon>
    </lineage>
</organism>
<evidence type="ECO:0000256" key="8">
    <source>
        <dbReference type="ARBA" id="ARBA00023242"/>
    </source>
</evidence>
<dbReference type="Pfam" id="PF04934">
    <property type="entry name" value="Med6"/>
    <property type="match status" value="1"/>
</dbReference>
<dbReference type="InterPro" id="IPR007018">
    <property type="entry name" value="Mediator_Med6"/>
</dbReference>
<evidence type="ECO:0000256" key="11">
    <source>
        <dbReference type="RuleBase" id="RU364143"/>
    </source>
</evidence>
<evidence type="ECO:0000256" key="10">
    <source>
        <dbReference type="ARBA" id="ARBA00031259"/>
    </source>
</evidence>
<keyword evidence="5 11" id="KW-0805">Transcription regulation</keyword>
<evidence type="ECO:0000256" key="7">
    <source>
        <dbReference type="ARBA" id="ARBA00023163"/>
    </source>
</evidence>
<keyword evidence="7 11" id="KW-0804">Transcription</keyword>
<dbReference type="InterPro" id="IPR038566">
    <property type="entry name" value="Mediator_Med6_sf"/>
</dbReference>
<dbReference type="GO" id="GO:0006357">
    <property type="term" value="P:regulation of transcription by RNA polymerase II"/>
    <property type="evidence" value="ECO:0007669"/>
    <property type="project" value="InterPro"/>
</dbReference>
<feature type="compositionally biased region" description="Polar residues" evidence="12">
    <location>
        <begin position="213"/>
        <end position="222"/>
    </location>
</feature>
<dbReference type="OMA" id="ASHGHTY"/>
<dbReference type="GO" id="GO:0016592">
    <property type="term" value="C:mediator complex"/>
    <property type="evidence" value="ECO:0007669"/>
    <property type="project" value="InterPro"/>
</dbReference>
<evidence type="ECO:0000256" key="12">
    <source>
        <dbReference type="SAM" id="MobiDB-lite"/>
    </source>
</evidence>
<comment type="subcellular location">
    <subcellularLocation>
        <location evidence="1 11">Nucleus</location>
    </subcellularLocation>
</comment>
<name>C4JNZ3_UNCRE</name>
<dbReference type="VEuPathDB" id="FungiDB:UREG_03052"/>
<evidence type="ECO:0000313" key="14">
    <source>
        <dbReference type="Proteomes" id="UP000002058"/>
    </source>
</evidence>
<gene>
    <name evidence="11" type="primary">MED6</name>
    <name evidence="13" type="ORF">UREG_03052</name>
</gene>
<feature type="compositionally biased region" description="Low complexity" evidence="12">
    <location>
        <begin position="223"/>
        <end position="234"/>
    </location>
</feature>
<dbReference type="EMBL" id="CH476616">
    <property type="protein sequence ID" value="EEP78207.1"/>
    <property type="molecule type" value="Genomic_DNA"/>
</dbReference>
<evidence type="ECO:0000256" key="1">
    <source>
        <dbReference type="ARBA" id="ARBA00004123"/>
    </source>
</evidence>
<dbReference type="GO" id="GO:0003712">
    <property type="term" value="F:transcription coregulator activity"/>
    <property type="evidence" value="ECO:0007669"/>
    <property type="project" value="InterPro"/>
</dbReference>
<accession>C4JNZ3</accession>
<feature type="region of interest" description="Disordered" evidence="12">
    <location>
        <begin position="322"/>
        <end position="391"/>
    </location>
</feature>
<evidence type="ECO:0000256" key="3">
    <source>
        <dbReference type="ARBA" id="ARBA00011837"/>
    </source>
</evidence>
<feature type="region of interest" description="Disordered" evidence="12">
    <location>
        <begin position="213"/>
        <end position="258"/>
    </location>
</feature>
<dbReference type="Proteomes" id="UP000002058">
    <property type="component" value="Unassembled WGS sequence"/>
</dbReference>
<protein>
    <recommendedName>
        <fullName evidence="4 11">Mediator of RNA polymerase II transcription subunit 6</fullName>
    </recommendedName>
    <alternativeName>
        <fullName evidence="10 11">Mediator complex subunit 6</fullName>
    </alternativeName>
</protein>
<dbReference type="eggNOG" id="KOG3169">
    <property type="taxonomic scope" value="Eukaryota"/>
</dbReference>